<evidence type="ECO:0000256" key="4">
    <source>
        <dbReference type="ARBA" id="ARBA00023242"/>
    </source>
</evidence>
<dbReference type="GO" id="GO:0005634">
    <property type="term" value="C:nucleus"/>
    <property type="evidence" value="ECO:0007669"/>
    <property type="project" value="UniProtKB-SubCell"/>
</dbReference>
<organism evidence="8">
    <name type="scientific">Caligus clemensi</name>
    <name type="common">Sea louse</name>
    <dbReference type="NCBI Taxonomy" id="344056"/>
    <lineage>
        <taxon>Eukaryota</taxon>
        <taxon>Metazoa</taxon>
        <taxon>Ecdysozoa</taxon>
        <taxon>Arthropoda</taxon>
        <taxon>Crustacea</taxon>
        <taxon>Multicrustacea</taxon>
        <taxon>Hexanauplia</taxon>
        <taxon>Copepoda</taxon>
        <taxon>Siphonostomatoida</taxon>
        <taxon>Caligidae</taxon>
        <taxon>Caligus</taxon>
    </lineage>
</organism>
<keyword evidence="4 5" id="KW-0539">Nucleus</keyword>
<evidence type="ECO:0000256" key="6">
    <source>
        <dbReference type="SAM" id="MobiDB-lite"/>
    </source>
</evidence>
<sequence length="200" mass="23753">MPKKAIPKGPEGPRSPFQFFTDTCLEEYRRRHPEEEDYLSRVRNKCQERWVLMSAEEKKRFIQMASEDKTRFKVEKDIVQIVELRRDMAGVKKLASGCSKKKREKPKKKQKKKQKASSEPGKPKRFKSCFFMFCSEHRKRVWTANPDFTPGDVSRELARMWAELSPEEKQVFVEKSNVDKERYQREKFVFENGVCESDSD</sequence>
<dbReference type="Gene3D" id="1.10.30.10">
    <property type="entry name" value="High mobility group box domain"/>
    <property type="match status" value="2"/>
</dbReference>
<dbReference type="InterPro" id="IPR036910">
    <property type="entry name" value="HMG_box_dom_sf"/>
</dbReference>
<dbReference type="SMART" id="SM00398">
    <property type="entry name" value="HMG"/>
    <property type="match status" value="2"/>
</dbReference>
<dbReference type="Pfam" id="PF09011">
    <property type="entry name" value="HMG_box_2"/>
    <property type="match status" value="1"/>
</dbReference>
<evidence type="ECO:0000259" key="7">
    <source>
        <dbReference type="PROSITE" id="PS50118"/>
    </source>
</evidence>
<accession>C1C1E9</accession>
<keyword evidence="3 5" id="KW-0238">DNA-binding</keyword>
<dbReference type="PANTHER" id="PTHR48112:SF32">
    <property type="entry name" value="HIGH MOBILITY GROUP PROTEIN B3"/>
    <property type="match status" value="1"/>
</dbReference>
<evidence type="ECO:0000256" key="1">
    <source>
        <dbReference type="ARBA" id="ARBA00004123"/>
    </source>
</evidence>
<dbReference type="EMBL" id="BT080678">
    <property type="protein sequence ID" value="ACO15102.1"/>
    <property type="molecule type" value="mRNA"/>
</dbReference>
<dbReference type="GO" id="GO:0003677">
    <property type="term" value="F:DNA binding"/>
    <property type="evidence" value="ECO:0007669"/>
    <property type="project" value="UniProtKB-UniRule"/>
</dbReference>
<evidence type="ECO:0000313" key="8">
    <source>
        <dbReference type="EMBL" id="ACO15102.1"/>
    </source>
</evidence>
<feature type="domain" description="HMG box" evidence="7">
    <location>
        <begin position="10"/>
        <end position="80"/>
    </location>
</feature>
<feature type="domain" description="HMG box" evidence="7">
    <location>
        <begin position="123"/>
        <end position="191"/>
    </location>
</feature>
<dbReference type="Pfam" id="PF00505">
    <property type="entry name" value="HMG_box"/>
    <property type="match status" value="1"/>
</dbReference>
<name>C1C1E9_CALCM</name>
<dbReference type="PROSITE" id="PS50118">
    <property type="entry name" value="HMG_BOX_2"/>
    <property type="match status" value="2"/>
</dbReference>
<dbReference type="PANTHER" id="PTHR48112">
    <property type="entry name" value="HIGH MOBILITY GROUP PROTEIN DSP1"/>
    <property type="match status" value="1"/>
</dbReference>
<dbReference type="AlphaFoldDB" id="C1C1E9"/>
<evidence type="ECO:0000256" key="5">
    <source>
        <dbReference type="PROSITE-ProRule" id="PRU00267"/>
    </source>
</evidence>
<feature type="DNA-binding region" description="HMG box" evidence="5">
    <location>
        <begin position="10"/>
        <end position="80"/>
    </location>
</feature>
<feature type="DNA-binding region" description="HMG box" evidence="5">
    <location>
        <begin position="123"/>
        <end position="191"/>
    </location>
</feature>
<reference evidence="8" key="1">
    <citation type="submission" date="2009-03" db="EMBL/GenBank/DDBJ databases">
        <title>Caligus clemensi ESTs and full-length cDNAs.</title>
        <authorList>
            <person name="Yasuike M."/>
            <person name="von Schalburg K."/>
            <person name="Cooper G."/>
            <person name="Leong J."/>
            <person name="Jones S.R.M."/>
            <person name="Koop B.F."/>
        </authorList>
    </citation>
    <scope>NUCLEOTIDE SEQUENCE</scope>
    <source>
        <tissue evidence="8">Whole</tissue>
    </source>
</reference>
<feature type="region of interest" description="Disordered" evidence="6">
    <location>
        <begin position="92"/>
        <end position="125"/>
    </location>
</feature>
<dbReference type="SUPFAM" id="SSF47095">
    <property type="entry name" value="HMG-box"/>
    <property type="match status" value="2"/>
</dbReference>
<dbReference type="InterPro" id="IPR050342">
    <property type="entry name" value="HMGB"/>
</dbReference>
<evidence type="ECO:0000256" key="3">
    <source>
        <dbReference type="ARBA" id="ARBA00023125"/>
    </source>
</evidence>
<evidence type="ECO:0000256" key="2">
    <source>
        <dbReference type="ARBA" id="ARBA00008774"/>
    </source>
</evidence>
<gene>
    <name evidence="8" type="primary">HMGB2</name>
</gene>
<feature type="compositionally biased region" description="Basic residues" evidence="6">
    <location>
        <begin position="99"/>
        <end position="115"/>
    </location>
</feature>
<protein>
    <submittedName>
        <fullName evidence="8">High mobility group protein B2</fullName>
    </submittedName>
</protein>
<comment type="subcellular location">
    <subcellularLocation>
        <location evidence="1">Nucleus</location>
    </subcellularLocation>
</comment>
<comment type="similarity">
    <text evidence="2">Belongs to the HMGB family.</text>
</comment>
<proteinExistence type="evidence at transcript level"/>
<dbReference type="InterPro" id="IPR009071">
    <property type="entry name" value="HMG_box_dom"/>
</dbReference>